<accession>A0A1I5RJQ6</accession>
<evidence type="ECO:0000313" key="1">
    <source>
        <dbReference type="EMBL" id="SFP58146.1"/>
    </source>
</evidence>
<dbReference type="AlphaFoldDB" id="A0A1I5RJQ6"/>
<protein>
    <recommendedName>
        <fullName evidence="3">Glycosyl hydrolases family 43</fullName>
    </recommendedName>
</protein>
<dbReference type="STRING" id="1079859.SAMN04515674_10486"/>
<gene>
    <name evidence="1" type="ORF">SAMN04515674_10486</name>
</gene>
<evidence type="ECO:0000313" key="2">
    <source>
        <dbReference type="Proteomes" id="UP000199306"/>
    </source>
</evidence>
<reference evidence="1 2" key="1">
    <citation type="submission" date="2016-10" db="EMBL/GenBank/DDBJ databases">
        <authorList>
            <person name="de Groot N.N."/>
        </authorList>
    </citation>
    <scope>NUCLEOTIDE SEQUENCE [LARGE SCALE GENOMIC DNA]</scope>
    <source>
        <strain evidence="2">E92,LMG 26720,CCM 7988</strain>
    </source>
</reference>
<dbReference type="EMBL" id="FOXH01000004">
    <property type="protein sequence ID" value="SFP58146.1"/>
    <property type="molecule type" value="Genomic_DNA"/>
</dbReference>
<dbReference type="CDD" id="cd08994">
    <property type="entry name" value="GH43_62_32_68_117_130-like"/>
    <property type="match status" value="1"/>
</dbReference>
<name>A0A1I5RJQ6_9BACT</name>
<dbReference type="InterPro" id="IPR023296">
    <property type="entry name" value="Glyco_hydro_beta-prop_sf"/>
</dbReference>
<evidence type="ECO:0008006" key="3">
    <source>
        <dbReference type="Google" id="ProtNLM"/>
    </source>
</evidence>
<dbReference type="SUPFAM" id="SSF75005">
    <property type="entry name" value="Arabinanase/levansucrase/invertase"/>
    <property type="match status" value="1"/>
</dbReference>
<dbReference type="Proteomes" id="UP000199306">
    <property type="component" value="Unassembled WGS sequence"/>
</dbReference>
<dbReference type="RefSeq" id="WP_218159187.1">
    <property type="nucleotide sequence ID" value="NZ_FOXH01000004.1"/>
</dbReference>
<organism evidence="1 2">
    <name type="scientific">Pseudarcicella hirudinis</name>
    <dbReference type="NCBI Taxonomy" id="1079859"/>
    <lineage>
        <taxon>Bacteria</taxon>
        <taxon>Pseudomonadati</taxon>
        <taxon>Bacteroidota</taxon>
        <taxon>Cytophagia</taxon>
        <taxon>Cytophagales</taxon>
        <taxon>Flectobacillaceae</taxon>
        <taxon>Pseudarcicella</taxon>
    </lineage>
</organism>
<keyword evidence="2" id="KW-1185">Reference proteome</keyword>
<dbReference type="Gene3D" id="2.115.10.20">
    <property type="entry name" value="Glycosyl hydrolase domain, family 43"/>
    <property type="match status" value="1"/>
</dbReference>
<proteinExistence type="predicted"/>
<sequence>MIKSLCICLFLCLEIGINVSFGQDVHMFTDQMKEAPVGGGFQMEDYWVWGSSVVKGEDGLFHMFVSRWPKKLPFHPGWLVASEIVHATSKTAEGPYQFSEVTLPARGAEYWDGRSTHNPRITKYKDTYILFYMGSTHPFADISNPDTLTLDSPYTTVARSNKRIGIATSKSPYGPWERRDAPVLDTRSDTYYSFLTSNPAPWINEDGSVLLVFKSRAYKKTYPFHGDMSIGVAKAPHFSGPYTVVNQAPVFGKDQIGEVEDPFIWKDKKGFHLIAKDQRGGITGEKHAGLLAHSTDGLSWKLDKNPKSYSKTLKWSDGKTQTMGQLERPFVLIQNGKPTHLFFATMDGPGGFNNATKSWNMVVPLK</sequence>